<reference evidence="1 2" key="1">
    <citation type="submission" date="2023-04" db="EMBL/GenBank/DDBJ databases">
        <title>Genomic of Lysinibacillus capsici TSBLM.</title>
        <authorList>
            <person name="Hu X.S."/>
            <person name="Yu C.H."/>
        </authorList>
    </citation>
    <scope>NUCLEOTIDE SEQUENCE [LARGE SCALE GENOMIC DNA]</scope>
    <source>
        <strain evidence="1 2">TSBLM</strain>
    </source>
</reference>
<evidence type="ECO:0000313" key="1">
    <source>
        <dbReference type="EMBL" id="WGF39873.1"/>
    </source>
</evidence>
<organism evidence="1 2">
    <name type="scientific">Lysinibacillus capsici</name>
    <dbReference type="NCBI Taxonomy" id="2115968"/>
    <lineage>
        <taxon>Bacteria</taxon>
        <taxon>Bacillati</taxon>
        <taxon>Bacillota</taxon>
        <taxon>Bacilli</taxon>
        <taxon>Bacillales</taxon>
        <taxon>Bacillaceae</taxon>
        <taxon>Lysinibacillus</taxon>
    </lineage>
</organism>
<gene>
    <name evidence="1" type="ORF">QBO96_06305</name>
</gene>
<proteinExistence type="predicted"/>
<accession>A0ABY8KMW1</accession>
<dbReference type="Proteomes" id="UP001244564">
    <property type="component" value="Chromosome"/>
</dbReference>
<protein>
    <submittedName>
        <fullName evidence="1">Uncharacterized protein</fullName>
    </submittedName>
</protein>
<name>A0ABY8KMW1_9BACI</name>
<sequence length="104" mass="12143">MNFSRGNRIFFDSTGKILWQTGEIWESTLPVQHEEIKGEIRYVDLEVNYYDSLKQYIASINPETKEPVFEYFSEPEPSKEQLKINQLEEDILLLQTDAQVGGIL</sequence>
<dbReference type="EMBL" id="CP122283">
    <property type="protein sequence ID" value="WGF39873.1"/>
    <property type="molecule type" value="Genomic_DNA"/>
</dbReference>
<keyword evidence="2" id="KW-1185">Reference proteome</keyword>
<dbReference type="RefSeq" id="WP_279495537.1">
    <property type="nucleotide sequence ID" value="NZ_CP122283.1"/>
</dbReference>
<evidence type="ECO:0000313" key="2">
    <source>
        <dbReference type="Proteomes" id="UP001244564"/>
    </source>
</evidence>